<comment type="caution">
    <text evidence="1">The sequence shown here is derived from an EMBL/GenBank/DDBJ whole genome shotgun (WGS) entry which is preliminary data.</text>
</comment>
<feature type="non-terminal residue" evidence="1">
    <location>
        <position position="116"/>
    </location>
</feature>
<dbReference type="InterPro" id="IPR036388">
    <property type="entry name" value="WH-like_DNA-bd_sf"/>
</dbReference>
<evidence type="ECO:0000313" key="2">
    <source>
        <dbReference type="Proteomes" id="UP000823964"/>
    </source>
</evidence>
<evidence type="ECO:0000313" key="1">
    <source>
        <dbReference type="EMBL" id="HIX19285.1"/>
    </source>
</evidence>
<dbReference type="AlphaFoldDB" id="A0A9D1VAP8"/>
<accession>A0A9D1VAP8</accession>
<sequence length="116" mass="13774">MPWNTKSQQQMKKEFIQLVTRKEVSMSEACRLYEISRKTGYKWLHRYEKQGEKGLEEISRKPHNQTTKLNEDVICRIVEVRIAHRSWGADKIQAVLRREGKTPVPCRSTIHRILVK</sequence>
<dbReference type="InterPro" id="IPR009057">
    <property type="entry name" value="Homeodomain-like_sf"/>
</dbReference>
<protein>
    <submittedName>
        <fullName evidence="1">Helix-turn-helix domain-containing protein</fullName>
    </submittedName>
</protein>
<dbReference type="SUPFAM" id="SSF46689">
    <property type="entry name" value="Homeodomain-like"/>
    <property type="match status" value="1"/>
</dbReference>
<proteinExistence type="predicted"/>
<dbReference type="Pfam" id="PF13565">
    <property type="entry name" value="HTH_32"/>
    <property type="match status" value="1"/>
</dbReference>
<dbReference type="Proteomes" id="UP000823964">
    <property type="component" value="Unassembled WGS sequence"/>
</dbReference>
<organism evidence="1 2">
    <name type="scientific">Candidatus Akkermansia intestinigallinarum</name>
    <dbReference type="NCBI Taxonomy" id="2838431"/>
    <lineage>
        <taxon>Bacteria</taxon>
        <taxon>Pseudomonadati</taxon>
        <taxon>Verrucomicrobiota</taxon>
        <taxon>Verrucomicrobiia</taxon>
        <taxon>Verrucomicrobiales</taxon>
        <taxon>Akkermansiaceae</taxon>
        <taxon>Akkermansia</taxon>
    </lineage>
</organism>
<name>A0A9D1VAP8_9BACT</name>
<reference evidence="1" key="2">
    <citation type="submission" date="2021-04" db="EMBL/GenBank/DDBJ databases">
        <authorList>
            <person name="Gilroy R."/>
        </authorList>
    </citation>
    <scope>NUCLEOTIDE SEQUENCE</scope>
    <source>
        <strain evidence="1">14975</strain>
    </source>
</reference>
<dbReference type="EMBL" id="DXFQ01000026">
    <property type="protein sequence ID" value="HIX19285.1"/>
    <property type="molecule type" value="Genomic_DNA"/>
</dbReference>
<dbReference type="Gene3D" id="1.10.10.10">
    <property type="entry name" value="Winged helix-like DNA-binding domain superfamily/Winged helix DNA-binding domain"/>
    <property type="match status" value="1"/>
</dbReference>
<gene>
    <name evidence="1" type="ORF">H9862_01630</name>
</gene>
<reference evidence="1" key="1">
    <citation type="journal article" date="2021" name="PeerJ">
        <title>Extensive microbial diversity within the chicken gut microbiome revealed by metagenomics and culture.</title>
        <authorList>
            <person name="Gilroy R."/>
            <person name="Ravi A."/>
            <person name="Getino M."/>
            <person name="Pursley I."/>
            <person name="Horton D.L."/>
            <person name="Alikhan N.F."/>
            <person name="Baker D."/>
            <person name="Gharbi K."/>
            <person name="Hall N."/>
            <person name="Watson M."/>
            <person name="Adriaenssens E.M."/>
            <person name="Foster-Nyarko E."/>
            <person name="Jarju S."/>
            <person name="Secka A."/>
            <person name="Antonio M."/>
            <person name="Oren A."/>
            <person name="Chaudhuri R.R."/>
            <person name="La Ragione R."/>
            <person name="Hildebrand F."/>
            <person name="Pallen M.J."/>
        </authorList>
    </citation>
    <scope>NUCLEOTIDE SEQUENCE</scope>
    <source>
        <strain evidence="1">14975</strain>
    </source>
</reference>